<accession>A0ABV7D0N8</accession>
<evidence type="ECO:0000256" key="1">
    <source>
        <dbReference type="ARBA" id="ARBA00023015"/>
    </source>
</evidence>
<dbReference type="SMART" id="SM00347">
    <property type="entry name" value="HTH_MARR"/>
    <property type="match status" value="1"/>
</dbReference>
<keyword evidence="6" id="KW-1185">Reference proteome</keyword>
<organism evidence="5 6">
    <name type="scientific">Kordiimonas pumila</name>
    <dbReference type="NCBI Taxonomy" id="2161677"/>
    <lineage>
        <taxon>Bacteria</taxon>
        <taxon>Pseudomonadati</taxon>
        <taxon>Pseudomonadota</taxon>
        <taxon>Alphaproteobacteria</taxon>
        <taxon>Kordiimonadales</taxon>
        <taxon>Kordiimonadaceae</taxon>
        <taxon>Kordiimonas</taxon>
    </lineage>
</organism>
<dbReference type="PROSITE" id="PS01117">
    <property type="entry name" value="HTH_MARR_1"/>
    <property type="match status" value="1"/>
</dbReference>
<dbReference type="Gene3D" id="1.10.10.10">
    <property type="entry name" value="Winged helix-like DNA-binding domain superfamily/Winged helix DNA-binding domain"/>
    <property type="match status" value="1"/>
</dbReference>
<protein>
    <submittedName>
        <fullName evidence="5">MarR family winged helix-turn-helix transcriptional regulator</fullName>
    </submittedName>
</protein>
<evidence type="ECO:0000313" key="6">
    <source>
        <dbReference type="Proteomes" id="UP001595444"/>
    </source>
</evidence>
<dbReference type="InterPro" id="IPR036390">
    <property type="entry name" value="WH_DNA-bd_sf"/>
</dbReference>
<dbReference type="EMBL" id="JBHRSL010000002">
    <property type="protein sequence ID" value="MFC3050642.1"/>
    <property type="molecule type" value="Genomic_DNA"/>
</dbReference>
<evidence type="ECO:0000313" key="5">
    <source>
        <dbReference type="EMBL" id="MFC3050642.1"/>
    </source>
</evidence>
<evidence type="ECO:0000256" key="3">
    <source>
        <dbReference type="ARBA" id="ARBA00023163"/>
    </source>
</evidence>
<dbReference type="PRINTS" id="PR00598">
    <property type="entry name" value="HTHMARR"/>
</dbReference>
<evidence type="ECO:0000256" key="2">
    <source>
        <dbReference type="ARBA" id="ARBA00023125"/>
    </source>
</evidence>
<keyword evidence="1" id="KW-0805">Transcription regulation</keyword>
<name>A0ABV7D0N8_9PROT</name>
<dbReference type="PANTHER" id="PTHR33164">
    <property type="entry name" value="TRANSCRIPTIONAL REGULATOR, MARR FAMILY"/>
    <property type="match status" value="1"/>
</dbReference>
<dbReference type="Pfam" id="PF01047">
    <property type="entry name" value="MarR"/>
    <property type="match status" value="1"/>
</dbReference>
<dbReference type="InterPro" id="IPR000835">
    <property type="entry name" value="HTH_MarR-typ"/>
</dbReference>
<gene>
    <name evidence="5" type="ORF">ACFOKA_01865</name>
</gene>
<dbReference type="SUPFAM" id="SSF46785">
    <property type="entry name" value="Winged helix' DNA-binding domain"/>
    <property type="match status" value="1"/>
</dbReference>
<dbReference type="Proteomes" id="UP001595444">
    <property type="component" value="Unassembled WGS sequence"/>
</dbReference>
<reference evidence="6" key="1">
    <citation type="journal article" date="2019" name="Int. J. Syst. Evol. Microbiol.">
        <title>The Global Catalogue of Microorganisms (GCM) 10K type strain sequencing project: providing services to taxonomists for standard genome sequencing and annotation.</title>
        <authorList>
            <consortium name="The Broad Institute Genomics Platform"/>
            <consortium name="The Broad Institute Genome Sequencing Center for Infectious Disease"/>
            <person name="Wu L."/>
            <person name="Ma J."/>
        </authorList>
    </citation>
    <scope>NUCLEOTIDE SEQUENCE [LARGE SCALE GENOMIC DNA]</scope>
    <source>
        <strain evidence="6">KCTC 62164</strain>
    </source>
</reference>
<dbReference type="InterPro" id="IPR023187">
    <property type="entry name" value="Tscrpt_reg_MarR-type_CS"/>
</dbReference>
<sequence length="161" mass="18281">MNNTDLVVQHVSDQDVHSISKERLRLWLRLLQVNKIIENEIREFLRTEHDTTLPRFDVMAALYKMKKGAKMSELSQALMVSNGNVTGIIDRLVTEGLVIRAAIEGDRRSTRVQLTNAGKKRFEKQAAAHEAKVNELFSAVNYDDAAGIITRLDRLVHEKGE</sequence>
<keyword evidence="3" id="KW-0804">Transcription</keyword>
<comment type="caution">
    <text evidence="5">The sequence shown here is derived from an EMBL/GenBank/DDBJ whole genome shotgun (WGS) entry which is preliminary data.</text>
</comment>
<dbReference type="PANTHER" id="PTHR33164:SF43">
    <property type="entry name" value="HTH-TYPE TRANSCRIPTIONAL REPRESSOR YETL"/>
    <property type="match status" value="1"/>
</dbReference>
<feature type="domain" description="HTH marR-type" evidence="4">
    <location>
        <begin position="23"/>
        <end position="157"/>
    </location>
</feature>
<proteinExistence type="predicted"/>
<evidence type="ECO:0000259" key="4">
    <source>
        <dbReference type="PROSITE" id="PS50995"/>
    </source>
</evidence>
<dbReference type="RefSeq" id="WP_194212882.1">
    <property type="nucleotide sequence ID" value="NZ_CP061205.1"/>
</dbReference>
<dbReference type="InterPro" id="IPR036388">
    <property type="entry name" value="WH-like_DNA-bd_sf"/>
</dbReference>
<dbReference type="InterPro" id="IPR039422">
    <property type="entry name" value="MarR/SlyA-like"/>
</dbReference>
<keyword evidence="2" id="KW-0238">DNA-binding</keyword>
<dbReference type="PROSITE" id="PS50995">
    <property type="entry name" value="HTH_MARR_2"/>
    <property type="match status" value="1"/>
</dbReference>